<evidence type="ECO:0000313" key="1">
    <source>
        <dbReference type="EMBL" id="GFS86250.1"/>
    </source>
</evidence>
<dbReference type="SUPFAM" id="SSF50630">
    <property type="entry name" value="Acid proteases"/>
    <property type="match status" value="1"/>
</dbReference>
<dbReference type="OrthoDB" id="6430065at2759"/>
<comment type="caution">
    <text evidence="1">The sequence shown here is derived from an EMBL/GenBank/DDBJ whole genome shotgun (WGS) entry which is preliminary data.</text>
</comment>
<sequence length="140" mass="14685">AARVDLLGKVISRQAIEDKLSKLVKTSISVDGKSVHALVDSGTEITVVKQDLVPGISVEGASTIYMKGIFVPAVKCLLIYVPIGLATSGQVNVVPQQVLCALAEVLVEDVLLPPDVLDMLGGARNEENSLAQSSQYQGGD</sequence>
<dbReference type="InterPro" id="IPR001969">
    <property type="entry name" value="Aspartic_peptidase_AS"/>
</dbReference>
<protein>
    <recommendedName>
        <fullName evidence="3">Peptidase A2 domain-containing protein</fullName>
    </recommendedName>
</protein>
<dbReference type="GO" id="GO:0006508">
    <property type="term" value="P:proteolysis"/>
    <property type="evidence" value="ECO:0007669"/>
    <property type="project" value="InterPro"/>
</dbReference>
<proteinExistence type="predicted"/>
<feature type="non-terminal residue" evidence="1">
    <location>
        <position position="1"/>
    </location>
</feature>
<name>A0A8X6TA42_NEPPI</name>
<gene>
    <name evidence="1" type="primary">AVEN_203504_1</name>
    <name evidence="1" type="ORF">NPIL_323101</name>
</gene>
<dbReference type="InterPro" id="IPR021109">
    <property type="entry name" value="Peptidase_aspartic_dom_sf"/>
</dbReference>
<evidence type="ECO:0000313" key="2">
    <source>
        <dbReference type="Proteomes" id="UP000887013"/>
    </source>
</evidence>
<dbReference type="GO" id="GO:0004190">
    <property type="term" value="F:aspartic-type endopeptidase activity"/>
    <property type="evidence" value="ECO:0007669"/>
    <property type="project" value="InterPro"/>
</dbReference>
<accession>A0A8X6TA42</accession>
<keyword evidence="2" id="KW-1185">Reference proteome</keyword>
<evidence type="ECO:0008006" key="3">
    <source>
        <dbReference type="Google" id="ProtNLM"/>
    </source>
</evidence>
<dbReference type="EMBL" id="BMAW01098726">
    <property type="protein sequence ID" value="GFS86250.1"/>
    <property type="molecule type" value="Genomic_DNA"/>
</dbReference>
<dbReference type="PROSITE" id="PS00141">
    <property type="entry name" value="ASP_PROTEASE"/>
    <property type="match status" value="1"/>
</dbReference>
<organism evidence="1 2">
    <name type="scientific">Nephila pilipes</name>
    <name type="common">Giant wood spider</name>
    <name type="synonym">Nephila maculata</name>
    <dbReference type="NCBI Taxonomy" id="299642"/>
    <lineage>
        <taxon>Eukaryota</taxon>
        <taxon>Metazoa</taxon>
        <taxon>Ecdysozoa</taxon>
        <taxon>Arthropoda</taxon>
        <taxon>Chelicerata</taxon>
        <taxon>Arachnida</taxon>
        <taxon>Araneae</taxon>
        <taxon>Araneomorphae</taxon>
        <taxon>Entelegynae</taxon>
        <taxon>Araneoidea</taxon>
        <taxon>Nephilidae</taxon>
        <taxon>Nephila</taxon>
    </lineage>
</organism>
<dbReference type="Proteomes" id="UP000887013">
    <property type="component" value="Unassembled WGS sequence"/>
</dbReference>
<dbReference type="AlphaFoldDB" id="A0A8X6TA42"/>
<reference evidence="1" key="1">
    <citation type="submission" date="2020-08" db="EMBL/GenBank/DDBJ databases">
        <title>Multicomponent nature underlies the extraordinary mechanical properties of spider dragline silk.</title>
        <authorList>
            <person name="Kono N."/>
            <person name="Nakamura H."/>
            <person name="Mori M."/>
            <person name="Yoshida Y."/>
            <person name="Ohtoshi R."/>
            <person name="Malay A.D."/>
            <person name="Moran D.A.P."/>
            <person name="Tomita M."/>
            <person name="Numata K."/>
            <person name="Arakawa K."/>
        </authorList>
    </citation>
    <scope>NUCLEOTIDE SEQUENCE</scope>
</reference>